<name>A0A222ZCS2_CROSK</name>
<dbReference type="InterPro" id="IPR004437">
    <property type="entry name" value="ParB/RepB/Spo0J"/>
</dbReference>
<dbReference type="InterPro" id="IPR014884">
    <property type="entry name" value="ParB_fam_C"/>
</dbReference>
<dbReference type="InterPro" id="IPR003115">
    <property type="entry name" value="ParB_N"/>
</dbReference>
<dbReference type="NCBIfam" id="TIGR00180">
    <property type="entry name" value="parB_part"/>
    <property type="match status" value="1"/>
</dbReference>
<dbReference type="AlphaFoldDB" id="A0A222ZCS2"/>
<accession>A0A222ZCS2</accession>
<evidence type="ECO:0000256" key="1">
    <source>
        <dbReference type="ARBA" id="ARBA00006295"/>
    </source>
</evidence>
<keyword evidence="4" id="KW-0614">Plasmid</keyword>
<evidence type="ECO:0000256" key="2">
    <source>
        <dbReference type="ARBA" id="ARBA00023125"/>
    </source>
</evidence>
<proteinExistence type="inferred from homology"/>
<sequence length="322" mass="35859">MSTKRVTIGRTLTHSPFKESTDAETFTSVFVLSSGRKATFRLESVAPADVAEKTFVRQETNGREQSALTPESLRDITRTLKFQQFFPAIGVKAGDRIEILDGSRRRAAALICHTGLTVLVTEAALTSEEARKLAKDIQTAKEHNIREIGLRLMALKNAGLSQKEIAEQEGLSQAKVTRALQAASVCAELLAFFPVQSELTFSDYKTLSAVEETLLKNDIALKTLTDSIASEVDIVLSDTDLAEDEVKNRIMRIIAREGELLTSPGPKDKAVISPLWRFSDKDRFARKRTKGRLFSYEFNRLSRDVQDELDQAIESVLKKHLS</sequence>
<dbReference type="Pfam" id="PF13412">
    <property type="entry name" value="HTH_24"/>
    <property type="match status" value="1"/>
</dbReference>
<dbReference type="Gene3D" id="1.10.10.2830">
    <property type="match status" value="1"/>
</dbReference>
<feature type="domain" description="ParB-like N-terminal" evidence="3">
    <location>
        <begin position="50"/>
        <end position="137"/>
    </location>
</feature>
<comment type="similarity">
    <text evidence="1">Belongs to the ParB family.</text>
</comment>
<gene>
    <name evidence="4" type="primary">parB</name>
</gene>
<evidence type="ECO:0000259" key="3">
    <source>
        <dbReference type="SMART" id="SM00470"/>
    </source>
</evidence>
<dbReference type="GO" id="GO:0003677">
    <property type="term" value="F:DNA binding"/>
    <property type="evidence" value="ECO:0007669"/>
    <property type="project" value="UniProtKB-KW"/>
</dbReference>
<dbReference type="SUPFAM" id="SSF109709">
    <property type="entry name" value="KorB DNA-binding domain-like"/>
    <property type="match status" value="1"/>
</dbReference>
<dbReference type="EMBL" id="KY978630">
    <property type="protein sequence ID" value="ASR82279.1"/>
    <property type="molecule type" value="Genomic_DNA"/>
</dbReference>
<reference evidence="4" key="1">
    <citation type="journal article" date="2018" name="Virulence">
        <title>Co-occurrence of 3 different resistance plasmids in a multi-drug resistant Cronobacter sakazakii isolate causing neonatal infections.</title>
        <authorList>
            <person name="Shi L."/>
            <person name="Liang Q."/>
            <person name="Zhan Z."/>
            <person name="Feng J."/>
            <person name="Zhao Y."/>
            <person name="Chen Y."/>
            <person name="Huang M."/>
            <person name="Tong Y."/>
            <person name="Wu W."/>
            <person name="Chen W."/>
            <person name="Li X."/>
            <person name="Yin Z."/>
            <person name="Wang J."/>
            <person name="Zhou D."/>
        </authorList>
    </citation>
    <scope>NUCLEOTIDE SEQUENCE</scope>
    <source>
        <strain evidence="4">505108</strain>
        <plasmid evidence="4">p505108-T6SS</plasmid>
    </source>
</reference>
<dbReference type="CDD" id="cd16394">
    <property type="entry name" value="sopB_N"/>
    <property type="match status" value="1"/>
</dbReference>
<geneLocation type="plasmid" evidence="4">
    <name>p505108-T6SS</name>
</geneLocation>
<organism evidence="4">
    <name type="scientific">Cronobacter sakazakii</name>
    <name type="common">Enterobacter sakazakii</name>
    <dbReference type="NCBI Taxonomy" id="28141"/>
    <lineage>
        <taxon>Bacteria</taxon>
        <taxon>Pseudomonadati</taxon>
        <taxon>Pseudomonadota</taxon>
        <taxon>Gammaproteobacteria</taxon>
        <taxon>Enterobacterales</taxon>
        <taxon>Enterobacteriaceae</taxon>
        <taxon>Cronobacter</taxon>
    </lineage>
</organism>
<evidence type="ECO:0000313" key="4">
    <source>
        <dbReference type="EMBL" id="ASR82279.1"/>
    </source>
</evidence>
<keyword evidence="2" id="KW-0238">DNA-binding</keyword>
<dbReference type="RefSeq" id="WP_011999030.1">
    <property type="nucleotide sequence ID" value="NZ_CABMLV010000002.1"/>
</dbReference>
<dbReference type="Pfam" id="PF08775">
    <property type="entry name" value="ParB"/>
    <property type="match status" value="1"/>
</dbReference>
<dbReference type="PANTHER" id="PTHR38973">
    <property type="entry name" value="PLASMID PARTITIONING CONTROL PROTEIN-RELATED"/>
    <property type="match status" value="1"/>
</dbReference>
<protein>
    <submittedName>
        <fullName evidence="4">Plasmid partition protein B</fullName>
    </submittedName>
</protein>
<dbReference type="PANTHER" id="PTHR38973:SF1">
    <property type="entry name" value="PLASMID PARTITION PROTEIN B"/>
    <property type="match status" value="1"/>
</dbReference>
<dbReference type="SMART" id="SM00470">
    <property type="entry name" value="ParB"/>
    <property type="match status" value="1"/>
</dbReference>
<reference evidence="4" key="2">
    <citation type="submission" date="2019-05" db="EMBL/GenBank/DDBJ databases">
        <authorList>
            <person name="Shi L."/>
            <person name="Feng J."/>
            <person name="Zhang D."/>
            <person name="Zhou D."/>
        </authorList>
    </citation>
    <scope>NUCLEOTIDE SEQUENCE</scope>
    <source>
        <strain evidence="4">505108</strain>
        <plasmid evidence="4">p505108-T6SS</plasmid>
    </source>
</reference>